<feature type="transmembrane region" description="Helical" evidence="2">
    <location>
        <begin position="22"/>
        <end position="46"/>
    </location>
</feature>
<feature type="compositionally biased region" description="Basic and acidic residues" evidence="1">
    <location>
        <begin position="138"/>
        <end position="148"/>
    </location>
</feature>
<dbReference type="EMBL" id="NQVE01000030">
    <property type="protein sequence ID" value="RAL52865.1"/>
    <property type="molecule type" value="Genomic_DNA"/>
</dbReference>
<dbReference type="PANTHER" id="PTHR36801">
    <property type="entry name" value="OS06G0150200 PROTEIN"/>
    <property type="match status" value="1"/>
</dbReference>
<gene>
    <name evidence="3" type="ORF">DM860_007633</name>
</gene>
<evidence type="ECO:0000256" key="1">
    <source>
        <dbReference type="SAM" id="MobiDB-lite"/>
    </source>
</evidence>
<protein>
    <recommendedName>
        <fullName evidence="5">Transmembrane protein</fullName>
    </recommendedName>
</protein>
<feature type="region of interest" description="Disordered" evidence="1">
    <location>
        <begin position="52"/>
        <end position="148"/>
    </location>
</feature>
<evidence type="ECO:0000313" key="4">
    <source>
        <dbReference type="Proteomes" id="UP000249390"/>
    </source>
</evidence>
<evidence type="ECO:0000256" key="2">
    <source>
        <dbReference type="SAM" id="Phobius"/>
    </source>
</evidence>
<dbReference type="Proteomes" id="UP000249390">
    <property type="component" value="Unassembled WGS sequence"/>
</dbReference>
<dbReference type="PANTHER" id="PTHR36801:SF3">
    <property type="entry name" value="OS06G0150300 PROTEIN"/>
    <property type="match status" value="1"/>
</dbReference>
<keyword evidence="4" id="KW-1185">Reference proteome</keyword>
<organism evidence="3 4">
    <name type="scientific">Cuscuta australis</name>
    <dbReference type="NCBI Taxonomy" id="267555"/>
    <lineage>
        <taxon>Eukaryota</taxon>
        <taxon>Viridiplantae</taxon>
        <taxon>Streptophyta</taxon>
        <taxon>Embryophyta</taxon>
        <taxon>Tracheophyta</taxon>
        <taxon>Spermatophyta</taxon>
        <taxon>Magnoliopsida</taxon>
        <taxon>eudicotyledons</taxon>
        <taxon>Gunneridae</taxon>
        <taxon>Pentapetalae</taxon>
        <taxon>asterids</taxon>
        <taxon>lamiids</taxon>
        <taxon>Solanales</taxon>
        <taxon>Convolvulaceae</taxon>
        <taxon>Cuscuteae</taxon>
        <taxon>Cuscuta</taxon>
        <taxon>Cuscuta subgen. Grammica</taxon>
        <taxon>Cuscuta sect. Cleistogrammica</taxon>
    </lineage>
</organism>
<evidence type="ECO:0008006" key="5">
    <source>
        <dbReference type="Google" id="ProtNLM"/>
    </source>
</evidence>
<name>A0A328E4I8_9ASTE</name>
<reference evidence="3 4" key="1">
    <citation type="submission" date="2018-06" db="EMBL/GenBank/DDBJ databases">
        <title>The Genome of Cuscuta australis (Dodder) Provides Insight into the Evolution of Plant Parasitism.</title>
        <authorList>
            <person name="Liu H."/>
        </authorList>
    </citation>
    <scope>NUCLEOTIDE SEQUENCE [LARGE SCALE GENOMIC DNA]</scope>
    <source>
        <strain evidence="4">cv. Yunnan</strain>
        <tissue evidence="3">Vines</tissue>
    </source>
</reference>
<feature type="region of interest" description="Disordered" evidence="1">
    <location>
        <begin position="197"/>
        <end position="218"/>
    </location>
</feature>
<keyword evidence="2" id="KW-1133">Transmembrane helix</keyword>
<dbReference type="AlphaFoldDB" id="A0A328E4I8"/>
<evidence type="ECO:0000313" key="3">
    <source>
        <dbReference type="EMBL" id="RAL52865.1"/>
    </source>
</evidence>
<keyword evidence="2" id="KW-0472">Membrane</keyword>
<comment type="caution">
    <text evidence="3">The sequence shown here is derived from an EMBL/GenBank/DDBJ whole genome shotgun (WGS) entry which is preliminary data.</text>
</comment>
<feature type="compositionally biased region" description="Basic and acidic residues" evidence="1">
    <location>
        <begin position="63"/>
        <end position="74"/>
    </location>
</feature>
<keyword evidence="2" id="KW-0812">Transmembrane</keyword>
<accession>A0A328E4I8</accession>
<sequence length="232" mass="26379">MGRKLPQDYHNNYHNNPAHRPLLSYVFLVFSIATTVTIVTVLCGFLSRKKEKRRRQCNATTTEVEKENTEDRETNLNSPRAPGEASPKAPEEDLHRLPMPPAAKRAASYHFRSSSHASMTHKKATLTSSMSMRVGGDAGKEKKREKKLKHEDSIWKKTIILGEKCKVPDEEDDDDIVYDEKGNKVTPYHPKTSIALQPLSRQSSHIDNQGDDEDHVNSRCKMDQMIVIDNNQ</sequence>
<proteinExistence type="predicted"/>